<organism evidence="7 14">
    <name type="scientific">Enterococcus faecium</name>
    <name type="common">Streptococcus faecium</name>
    <dbReference type="NCBI Taxonomy" id="1352"/>
    <lineage>
        <taxon>Bacteria</taxon>
        <taxon>Bacillati</taxon>
        <taxon>Bacillota</taxon>
        <taxon>Bacilli</taxon>
        <taxon>Lactobacillales</taxon>
        <taxon>Enterococcaceae</taxon>
        <taxon>Enterococcus</taxon>
    </lineage>
</organism>
<gene>
    <name evidence="3" type="ORF">AWT83_12465</name>
    <name evidence="7" type="ORF">B1P95_04820</name>
    <name evidence="10" type="ORF">CYQ77_05215</name>
    <name evidence="8" type="ORF">DKP91_05665</name>
    <name evidence="11" type="ORF">DTPHA_601638</name>
    <name evidence="9" type="ORF">EB12_00901</name>
    <name evidence="2" type="ORF">GBM73_02615</name>
    <name evidence="4" type="ORF">KYX88_07465</name>
    <name evidence="5" type="ORF">M3X98_08830</name>
    <name evidence="6" type="ORF">P6Z85_07655</name>
</gene>
<dbReference type="Proteomes" id="UP001260956">
    <property type="component" value="Unassembled WGS sequence"/>
</dbReference>
<evidence type="ECO:0000313" key="3">
    <source>
        <dbReference type="EMBL" id="KWX19242.1"/>
    </source>
</evidence>
<feature type="transmembrane region" description="Helical" evidence="1">
    <location>
        <begin position="128"/>
        <end position="156"/>
    </location>
</feature>
<dbReference type="RefSeq" id="WP_002295904.1">
    <property type="nucleotide sequence ID" value="NZ_AP019394.1"/>
</dbReference>
<keyword evidence="1" id="KW-1133">Transmembrane helix</keyword>
<dbReference type="Proteomes" id="UP000469871">
    <property type="component" value="Unassembled WGS sequence"/>
</dbReference>
<evidence type="ECO:0000313" key="4">
    <source>
        <dbReference type="EMBL" id="MBX4222656.1"/>
    </source>
</evidence>
<evidence type="ECO:0000313" key="11">
    <source>
        <dbReference type="EMBL" id="SAM46223.1"/>
    </source>
</evidence>
<feature type="transmembrane region" description="Helical" evidence="1">
    <location>
        <begin position="100"/>
        <end position="122"/>
    </location>
</feature>
<dbReference type="EMBL" id="QHGU01000019">
    <property type="protein sequence ID" value="PZM56169.1"/>
    <property type="molecule type" value="Genomic_DNA"/>
</dbReference>
<reference evidence="4" key="8">
    <citation type="journal article" date="2022" name="J. Anim. Sci.">
        <title>Whole genome sequence analyses-based assessment of virulence potential and antimicrobial susceptibilities and resistance of Enterococcus faecium strains isolated from commercial swine and cattle probiotic products.</title>
        <authorList>
            <person name="Shridhar P.B."/>
            <person name="Amachawadi R.G."/>
            <person name="Tokach M."/>
            <person name="Patel I."/>
            <person name="Gangiredla J."/>
            <person name="Mammel M."/>
            <person name="Nagaraja T.G."/>
        </authorList>
    </citation>
    <scope>NUCLEOTIDE SEQUENCE</scope>
    <source>
        <strain evidence="4">EF215</strain>
    </source>
</reference>
<evidence type="ECO:0000256" key="1">
    <source>
        <dbReference type="SAM" id="Phobius"/>
    </source>
</evidence>
<reference evidence="10 17" key="5">
    <citation type="submission" date="2017-12" db="EMBL/GenBank/DDBJ databases">
        <title>A pool of 800 enterococci isolated from chicken carcass rinse samples from New Zealand.</title>
        <authorList>
            <person name="Zhang J."/>
            <person name="Rogers L."/>
            <person name="Midwinter A."/>
            <person name="French N."/>
        </authorList>
    </citation>
    <scope>NUCLEOTIDE SEQUENCE [LARGE SCALE GENOMIC DNA]</scope>
    <source>
        <strain evidence="10 17">EN697</strain>
    </source>
</reference>
<accession>A0A133CRE8</accession>
<dbReference type="Proteomes" id="UP000249070">
    <property type="component" value="Unassembled WGS sequence"/>
</dbReference>
<dbReference type="STRING" id="1352.AL014_06260"/>
<dbReference type="EMBL" id="FKLM01000025">
    <property type="protein sequence ID" value="SAM46223.1"/>
    <property type="molecule type" value="Genomic_DNA"/>
</dbReference>
<evidence type="ECO:0000313" key="13">
    <source>
        <dbReference type="Proteomes" id="UP000183509"/>
    </source>
</evidence>
<evidence type="ECO:0000313" key="2">
    <source>
        <dbReference type="EMBL" id="KAB7576275.1"/>
    </source>
</evidence>
<dbReference type="Proteomes" id="UP000289562">
    <property type="component" value="Unassembled WGS sequence"/>
</dbReference>
<feature type="transmembrane region" description="Helical" evidence="1">
    <location>
        <begin position="69"/>
        <end position="88"/>
    </location>
</feature>
<dbReference type="Gene3D" id="1.10.1760.20">
    <property type="match status" value="1"/>
</dbReference>
<dbReference type="EMBL" id="PJVH01000012">
    <property type="protein sequence ID" value="RXU89590.1"/>
    <property type="molecule type" value="Genomic_DNA"/>
</dbReference>
<keyword evidence="1" id="KW-0812">Transmembrane</keyword>
<dbReference type="EMBL" id="LRHK01000001">
    <property type="protein sequence ID" value="KWX19242.1"/>
    <property type="molecule type" value="Genomic_DNA"/>
</dbReference>
<dbReference type="Proteomes" id="UP001139644">
    <property type="component" value="Unassembled WGS sequence"/>
</dbReference>
<protein>
    <submittedName>
        <fullName evidence="7">Uncharacterized protein</fullName>
    </submittedName>
</protein>
<reference evidence="2 18" key="7">
    <citation type="submission" date="2019-10" db="EMBL/GenBank/DDBJ databases">
        <title>Evolutionary dynamics of vancomycin-resistant Enterococcus faecium during gastrointestinal tract colonization and bloodstream infection in immunocompromised pediatric patients.</title>
        <authorList>
            <person name="Chilambi G.S."/>
            <person name="Nordstrom H.R."/>
            <person name="Evans D.R."/>
            <person name="Ferrolino J."/>
            <person name="Hayden R.T."/>
            <person name="Maron G.M."/>
            <person name="Vo A.N."/>
            <person name="Gilmore M.S."/>
            <person name="Wolf J."/>
            <person name="Rosch J.W."/>
            <person name="Van Tyne D."/>
        </authorList>
    </citation>
    <scope>NUCLEOTIDE SEQUENCE [LARGE SCALE GENOMIC DNA]</scope>
    <source>
        <strain evidence="2 18">VRECG27</strain>
    </source>
</reference>
<name>A0A133CRE8_ENTFC</name>
<dbReference type="Proteomes" id="UP000191171">
    <property type="component" value="Unassembled WGS sequence"/>
</dbReference>
<evidence type="ECO:0000313" key="15">
    <source>
        <dbReference type="Proteomes" id="UP000249070"/>
    </source>
</evidence>
<evidence type="ECO:0000313" key="7">
    <source>
        <dbReference type="EMBL" id="OOL83307.1"/>
    </source>
</evidence>
<evidence type="ECO:0000313" key="16">
    <source>
        <dbReference type="Proteomes" id="UP000253144"/>
    </source>
</evidence>
<reference evidence="8 15" key="6">
    <citation type="submission" date="2018-05" db="EMBL/GenBank/DDBJ databases">
        <title>Vancomycin-resistant Enterococcus faecium strain from Chelyabinsk, Russia.</title>
        <authorList>
            <person name="Gostev V."/>
            <person name="Goncharov A."/>
            <person name="Kolodzhieva V."/>
            <person name="Suvorov A."/>
            <person name="Sidorenko S."/>
            <person name="Zueva L."/>
        </authorList>
    </citation>
    <scope>NUCLEOTIDE SEQUENCE [LARGE SCALE GENOMIC DNA]</scope>
    <source>
        <strain evidence="8 15">20</strain>
    </source>
</reference>
<evidence type="ECO:0000313" key="10">
    <source>
        <dbReference type="EMBL" id="RXU89590.1"/>
    </source>
</evidence>
<evidence type="ECO:0000313" key="6">
    <source>
        <dbReference type="EMBL" id="MDT2370034.1"/>
    </source>
</evidence>
<evidence type="ECO:0000313" key="14">
    <source>
        <dbReference type="Proteomes" id="UP000191171"/>
    </source>
</evidence>
<dbReference type="PROSITE" id="PS51257">
    <property type="entry name" value="PROKAR_LIPOPROTEIN"/>
    <property type="match status" value="1"/>
</dbReference>
<dbReference type="EMBL" id="JARPTX010000021">
    <property type="protein sequence ID" value="MDT2370034.1"/>
    <property type="molecule type" value="Genomic_DNA"/>
</dbReference>
<evidence type="ECO:0000313" key="12">
    <source>
        <dbReference type="Proteomes" id="UP000070452"/>
    </source>
</evidence>
<evidence type="ECO:0000313" key="17">
    <source>
        <dbReference type="Proteomes" id="UP000289562"/>
    </source>
</evidence>
<reference evidence="7 14" key="4">
    <citation type="submission" date="2017-02" db="EMBL/GenBank/DDBJ databases">
        <title>Clonality and virulence of isolates of VRE in Hematopoietic Stem Cell Transplanted (HSCT) patients.</title>
        <authorList>
            <person name="Marchi A.P."/>
            <person name="Martins R.C."/>
            <person name="Marie S.K."/>
            <person name="Levin A.S."/>
            <person name="Costa S.F."/>
        </authorList>
    </citation>
    <scope>NUCLEOTIDE SEQUENCE [LARGE SCALE GENOMIC DNA]</scope>
    <source>
        <strain evidence="7 14">LIM1759</strain>
    </source>
</reference>
<dbReference type="EMBL" id="JAIFOC010000055">
    <property type="protein sequence ID" value="MBX4222656.1"/>
    <property type="molecule type" value="Genomic_DNA"/>
</dbReference>
<dbReference type="EMBL" id="JAMWMK010000013">
    <property type="protein sequence ID" value="MDC4248157.1"/>
    <property type="molecule type" value="Genomic_DNA"/>
</dbReference>
<reference evidence="9 16" key="1">
    <citation type="submission" date="2015-06" db="EMBL/GenBank/DDBJ databases">
        <title>The Genome Sequence of Enterococcus faecium 131EA1.</title>
        <authorList>
            <consortium name="The Broad Institute Genomics Platform"/>
            <consortium name="The Broad Institute Genome Sequencing Center for Infectious Disease"/>
            <person name="Earl A.M."/>
            <person name="Van Tyne D."/>
            <person name="Lebreton F."/>
            <person name="Saavedra J.T."/>
            <person name="Gilmore M.S."/>
            <person name="Manson Mcguire A."/>
            <person name="Clock S."/>
            <person name="Crupain M."/>
            <person name="Rangan U."/>
            <person name="Young S."/>
            <person name="Abouelleil A."/>
            <person name="Cao P."/>
            <person name="Chapman S.B."/>
            <person name="Griggs A."/>
            <person name="Priest M."/>
            <person name="Shea T."/>
            <person name="Wortman J."/>
            <person name="Nusbaum C."/>
            <person name="Birren B."/>
        </authorList>
    </citation>
    <scope>NUCLEOTIDE SEQUENCE [LARGE SCALE GENOMIC DNA]</scope>
    <source>
        <strain evidence="9 16">131EA1</strain>
    </source>
</reference>
<evidence type="ECO:0000313" key="18">
    <source>
        <dbReference type="Proteomes" id="UP000469871"/>
    </source>
</evidence>
<dbReference type="EMBL" id="MVGJ01000020">
    <property type="protein sequence ID" value="OOL83307.1"/>
    <property type="molecule type" value="Genomic_DNA"/>
</dbReference>
<dbReference type="Proteomes" id="UP000253144">
    <property type="component" value="Unassembled WGS sequence"/>
</dbReference>
<reference evidence="11 13" key="3">
    <citation type="submission" date="2016-04" db="EMBL/GenBank/DDBJ databases">
        <authorList>
            <person name="Millard A."/>
        </authorList>
    </citation>
    <scope>NUCLEOTIDE SEQUENCE [LARGE SCALE GENOMIC DNA]</scope>
    <source>
        <strain evidence="11">Isolate 22</strain>
    </source>
</reference>
<dbReference type="AlphaFoldDB" id="A0A133CRE8"/>
<proteinExistence type="predicted"/>
<comment type="caution">
    <text evidence="7">The sequence shown here is derived from an EMBL/GenBank/DDBJ whole genome shotgun (WGS) entry which is preliminary data.</text>
</comment>
<dbReference type="GeneID" id="66454336"/>
<reference evidence="6" key="10">
    <citation type="submission" date="2023-03" db="EMBL/GenBank/DDBJ databases">
        <authorList>
            <person name="Shen W."/>
            <person name="Cai J."/>
        </authorList>
    </citation>
    <scope>NUCLEOTIDE SEQUENCE</scope>
    <source>
        <strain evidence="6">B1010-2</strain>
    </source>
</reference>
<evidence type="ECO:0000313" key="5">
    <source>
        <dbReference type="EMBL" id="MDC4248157.1"/>
    </source>
</evidence>
<reference evidence="3 12" key="2">
    <citation type="submission" date="2016-01" db="EMBL/GenBank/DDBJ databases">
        <title>Molecular Mechanisms for transfer of large genomic segments between Enterococcus faecium strains.</title>
        <authorList>
            <person name="Garcia-Solache M.A."/>
            <person name="Lebreton F."/>
            <person name="Mclaughlin R.E."/>
            <person name="Whiteaker J.D."/>
            <person name="Gilmore M.S."/>
            <person name="Rice L.B."/>
        </authorList>
    </citation>
    <scope>NUCLEOTIDE SEQUENCE [LARGE SCALE GENOMIC DNA]</scope>
    <source>
        <strain evidence="3 12">D344RRF x C68</strain>
    </source>
</reference>
<reference evidence="5" key="9">
    <citation type="submission" date="2022-05" db="EMBL/GenBank/DDBJ databases">
        <title>Draft genome sequences of Clostridium perfringens strains isolated from Peru.</title>
        <authorList>
            <person name="Hurtado R."/>
            <person name="Lima L."/>
            <person name="Sousa T."/>
            <person name="Jaiswal A.K."/>
            <person name="Tiwari S."/>
            <person name="Maturrano L."/>
            <person name="Brenig B."/>
            <person name="Azevedo V."/>
        </authorList>
    </citation>
    <scope>NUCLEOTIDE SEQUENCE</scope>
    <source>
        <strain evidence="5">CP4</strain>
    </source>
</reference>
<dbReference type="EMBL" id="LEQJ01000005">
    <property type="protein sequence ID" value="RBS33301.1"/>
    <property type="molecule type" value="Genomic_DNA"/>
</dbReference>
<dbReference type="EMBL" id="WEFP01000001">
    <property type="protein sequence ID" value="KAB7576275.1"/>
    <property type="molecule type" value="Genomic_DNA"/>
</dbReference>
<dbReference type="Proteomes" id="UP001141166">
    <property type="component" value="Unassembled WGS sequence"/>
</dbReference>
<keyword evidence="1" id="KW-0472">Membrane</keyword>
<sequence>MSTNKIAQLSLLSAACVAGRIAFQFIPNFQPMTAIFLFIVLYLSLKDALIVMSLSIAISSFYFGVGPWVIGQWISYTVVLSLFSIVCLRKTVQRNLWLKGVCFFLAGMVYGIGMTVFDTLLYRLPQPWIYYLQGVSFDLMHSIGNVVFFLVFLPVVKRFYNHSGGKNEKNNL</sequence>
<dbReference type="Proteomes" id="UP000183509">
    <property type="component" value="Unassembled WGS sequence"/>
</dbReference>
<evidence type="ECO:0000313" key="9">
    <source>
        <dbReference type="EMBL" id="RBS33301.1"/>
    </source>
</evidence>
<dbReference type="Proteomes" id="UP000070452">
    <property type="component" value="Unassembled WGS sequence"/>
</dbReference>
<dbReference type="PATRIC" id="fig|1352.1358.peg.1750"/>
<evidence type="ECO:0000313" key="8">
    <source>
        <dbReference type="EMBL" id="PZM56169.1"/>
    </source>
</evidence>